<keyword evidence="2" id="KW-0808">Transferase</keyword>
<dbReference type="PANTHER" id="PTHR24351">
    <property type="entry name" value="RIBOSOMAL PROTEIN S6 KINASE"/>
    <property type="match status" value="1"/>
</dbReference>
<proteinExistence type="predicted"/>
<evidence type="ECO:0000259" key="6">
    <source>
        <dbReference type="PROSITE" id="PS50011"/>
    </source>
</evidence>
<dbReference type="Gene3D" id="1.10.510.10">
    <property type="entry name" value="Transferase(Phosphotransferase) domain 1"/>
    <property type="match status" value="1"/>
</dbReference>
<protein>
    <recommendedName>
        <fullName evidence="6">Protein kinase domain-containing protein</fullName>
    </recommendedName>
</protein>
<dbReference type="EMBL" id="CAUYUJ010016400">
    <property type="protein sequence ID" value="CAK0864851.1"/>
    <property type="molecule type" value="Genomic_DNA"/>
</dbReference>
<reference evidence="7" key="1">
    <citation type="submission" date="2023-10" db="EMBL/GenBank/DDBJ databases">
        <authorList>
            <person name="Chen Y."/>
            <person name="Shah S."/>
            <person name="Dougan E. K."/>
            <person name="Thang M."/>
            <person name="Chan C."/>
        </authorList>
    </citation>
    <scope>NUCLEOTIDE SEQUENCE [LARGE SCALE GENOMIC DNA]</scope>
</reference>
<dbReference type="InterPro" id="IPR011009">
    <property type="entry name" value="Kinase-like_dom_sf"/>
</dbReference>
<comment type="caution">
    <text evidence="7">The sequence shown here is derived from an EMBL/GenBank/DDBJ whole genome shotgun (WGS) entry which is preliminary data.</text>
</comment>
<feature type="domain" description="Protein kinase" evidence="6">
    <location>
        <begin position="75"/>
        <end position="335"/>
    </location>
</feature>
<dbReference type="InterPro" id="IPR045270">
    <property type="entry name" value="STKc_AGC"/>
</dbReference>
<evidence type="ECO:0000256" key="1">
    <source>
        <dbReference type="ARBA" id="ARBA00022527"/>
    </source>
</evidence>
<name>A0ABN9UY31_9DINO</name>
<gene>
    <name evidence="7" type="ORF">PCOR1329_LOCUS52592</name>
</gene>
<dbReference type="Gene3D" id="3.30.200.20">
    <property type="entry name" value="Phosphorylase Kinase, domain 1"/>
    <property type="match status" value="1"/>
</dbReference>
<evidence type="ECO:0000256" key="3">
    <source>
        <dbReference type="ARBA" id="ARBA00022741"/>
    </source>
</evidence>
<dbReference type="SUPFAM" id="SSF56112">
    <property type="entry name" value="Protein kinase-like (PK-like)"/>
    <property type="match status" value="1"/>
</dbReference>
<keyword evidence="8" id="KW-1185">Reference proteome</keyword>
<dbReference type="CDD" id="cd05123">
    <property type="entry name" value="STKc_AGC"/>
    <property type="match status" value="1"/>
</dbReference>
<evidence type="ECO:0000256" key="2">
    <source>
        <dbReference type="ARBA" id="ARBA00022679"/>
    </source>
</evidence>
<keyword evidence="3" id="KW-0547">Nucleotide-binding</keyword>
<organism evidence="7 8">
    <name type="scientific">Prorocentrum cordatum</name>
    <dbReference type="NCBI Taxonomy" id="2364126"/>
    <lineage>
        <taxon>Eukaryota</taxon>
        <taxon>Sar</taxon>
        <taxon>Alveolata</taxon>
        <taxon>Dinophyceae</taxon>
        <taxon>Prorocentrales</taxon>
        <taxon>Prorocentraceae</taxon>
        <taxon>Prorocentrum</taxon>
    </lineage>
</organism>
<dbReference type="SMART" id="SM00220">
    <property type="entry name" value="S_TKc"/>
    <property type="match status" value="1"/>
</dbReference>
<keyword evidence="5" id="KW-0067">ATP-binding</keyword>
<evidence type="ECO:0000313" key="8">
    <source>
        <dbReference type="Proteomes" id="UP001189429"/>
    </source>
</evidence>
<evidence type="ECO:0000256" key="5">
    <source>
        <dbReference type="ARBA" id="ARBA00022840"/>
    </source>
</evidence>
<evidence type="ECO:0000313" key="7">
    <source>
        <dbReference type="EMBL" id="CAK0864851.1"/>
    </source>
</evidence>
<dbReference type="Pfam" id="PF00069">
    <property type="entry name" value="Pkinase"/>
    <property type="match status" value="1"/>
</dbReference>
<dbReference type="PROSITE" id="PS50011">
    <property type="entry name" value="PROTEIN_KINASE_DOM"/>
    <property type="match status" value="1"/>
</dbReference>
<evidence type="ECO:0000256" key="4">
    <source>
        <dbReference type="ARBA" id="ARBA00022777"/>
    </source>
</evidence>
<accession>A0ABN9UY31</accession>
<keyword evidence="4" id="KW-0418">Kinase</keyword>
<dbReference type="Proteomes" id="UP001189429">
    <property type="component" value="Unassembled WGS sequence"/>
</dbReference>
<sequence length="406" mass="45286">MPVPSFCLRVVRDGGGLRPADELAADGGLLLDYGQEICEVLGDGDALECVFEVPACRARAGARGGHRGRVGVGDFRLVRVLGTGASCRVVQVQHRADGRTFAVKMMSKRRLVAGERKLERAVQEKRLLARLSHPFVVSMHWALQTRSHLFMVMDYCPGGELFHHLQKRGRFSEPDCRFYVCEILLGLEYLHSLGILSKDLKPENCLLDGGGHLRLTDFGLSKENLTTSALFQSFVGTVLYLLLSPEMIRREGHGRALDFYCLGCLLYVLLTGSLPHFTGDVRQMCARRARGEAFEVPRRASEAAADLLEQLLEDDPARRLGSQRQAMEIKEHAWFQDVDFYKVYRKEPQLVFPNFPPVDVAAVPYQCFSSEFTQVPVPSQLLGWGSAASLGREDHVAGFSRLDDGF</sequence>
<keyword evidence="1" id="KW-0723">Serine/threonine-protein kinase</keyword>
<dbReference type="InterPro" id="IPR000719">
    <property type="entry name" value="Prot_kinase_dom"/>
</dbReference>